<name>A0ABS6D1S2_9FIRM</name>
<evidence type="ECO:0000256" key="2">
    <source>
        <dbReference type="ARBA" id="ARBA00022801"/>
    </source>
</evidence>
<dbReference type="EC" id="3.6.1.1" evidence="6"/>
<keyword evidence="3" id="KW-0464">Manganese</keyword>
<dbReference type="RefSeq" id="WP_216240452.1">
    <property type="nucleotide sequence ID" value="NZ_JABACJ020000004.1"/>
</dbReference>
<evidence type="ECO:0000256" key="1">
    <source>
        <dbReference type="ARBA" id="ARBA00022723"/>
    </source>
</evidence>
<keyword evidence="1" id="KW-0479">Metal-binding</keyword>
<dbReference type="PROSITE" id="PS51371">
    <property type="entry name" value="CBS"/>
    <property type="match status" value="1"/>
</dbReference>
<reference evidence="6 7" key="1">
    <citation type="submission" date="2021-06" db="EMBL/GenBank/DDBJ databases">
        <title>Faecalicatena sp. nov. isolated from porcine feces.</title>
        <authorList>
            <person name="Oh B.S."/>
            <person name="Lee J.H."/>
        </authorList>
    </citation>
    <scope>NUCLEOTIDE SEQUENCE [LARGE SCALE GENOMIC DNA]</scope>
    <source>
        <strain evidence="6 7">AGMB00832</strain>
    </source>
</reference>
<evidence type="ECO:0000313" key="6">
    <source>
        <dbReference type="EMBL" id="MBU3875446.1"/>
    </source>
</evidence>
<keyword evidence="4" id="KW-0129">CBS domain</keyword>
<dbReference type="InterPro" id="IPR004097">
    <property type="entry name" value="DHHA2"/>
</dbReference>
<dbReference type="InterPro" id="IPR010766">
    <property type="entry name" value="DRTGG"/>
</dbReference>
<keyword evidence="2 6" id="KW-0378">Hydrolase</keyword>
<dbReference type="InterPro" id="IPR001667">
    <property type="entry name" value="DDH_dom"/>
</dbReference>
<dbReference type="GO" id="GO:0004427">
    <property type="term" value="F:inorganic diphosphate phosphatase activity"/>
    <property type="evidence" value="ECO:0007669"/>
    <property type="project" value="UniProtKB-EC"/>
</dbReference>
<dbReference type="SMART" id="SM01131">
    <property type="entry name" value="DHHA2"/>
    <property type="match status" value="1"/>
</dbReference>
<feature type="domain" description="CBS" evidence="5">
    <location>
        <begin position="256"/>
        <end position="314"/>
    </location>
</feature>
<keyword evidence="7" id="KW-1185">Reference proteome</keyword>
<dbReference type="PANTHER" id="PTHR12112:SF22">
    <property type="entry name" value="MANGANESE-DEPENDENT INORGANIC PYROPHOSPHATASE-RELATED"/>
    <property type="match status" value="1"/>
</dbReference>
<dbReference type="Pfam" id="PF00571">
    <property type="entry name" value="CBS"/>
    <property type="match status" value="2"/>
</dbReference>
<dbReference type="Pfam" id="PF01368">
    <property type="entry name" value="DHH"/>
    <property type="match status" value="1"/>
</dbReference>
<proteinExistence type="predicted"/>
<evidence type="ECO:0000313" key="7">
    <source>
        <dbReference type="Proteomes" id="UP000723714"/>
    </source>
</evidence>
<organism evidence="6 7">
    <name type="scientific">Faecalicatena faecalis</name>
    <dbReference type="NCBI Taxonomy" id="2726362"/>
    <lineage>
        <taxon>Bacteria</taxon>
        <taxon>Bacillati</taxon>
        <taxon>Bacillota</taxon>
        <taxon>Clostridia</taxon>
        <taxon>Lachnospirales</taxon>
        <taxon>Lachnospiraceae</taxon>
        <taxon>Faecalicatena</taxon>
    </lineage>
</organism>
<dbReference type="NCBIfam" id="NF011443">
    <property type="entry name" value="PRK14869.1-5"/>
    <property type="match status" value="1"/>
</dbReference>
<sequence>MDNGVNKRKVYVVGHKNPDTDSICSAIAYARLKSRLTKEEYTPRRAGQLNEETQYVLERFGVKVPALLSDLRVQVKDVDLRKIDGLNGSVSIKTAWARMKELNIKTLPVTRDGKLEGLITIGDIATSYMDVYDSTILSTARTQYRNIATTIGGRVVIGNDHSYLLKGKVCVAASSRDLLSDFVEKDDLVILGNRKEAQQCAVDLNVACMVICQGAEISDDIIDQAREKEIVIISTPHDTFTVARQINQSIPVRHFMTKDGLVTFKMRDYVDDVKDVMAHKRFRDFPIVDNKGNFLGFISRRRLLNSRKKQVILVDHNEKNQAVDGIEEADVLEIIDHHRLSSIETMGPVFFRNQPVGCTATIIYQMYQEECVEVDPETAALLCSAIISDTLMFRSPTCTPLDEASARKLAEIADINIEELALEMFNAGSNLKGKSPEEIIFLDFKQFTVNETVIGVGQVNAMSREELKEIKSTVLPHMEKARKSHRLDMIFFMLTNIVTESSELLCCGMDARSKVISAYDLREDTEDLLLKGVVSRKKQLVPTLVAALQQ</sequence>
<protein>
    <submittedName>
        <fullName evidence="6">Manganese-dependent inorganic diphosphatase</fullName>
        <ecNumber evidence="6">3.6.1.1</ecNumber>
    </submittedName>
</protein>
<dbReference type="Pfam" id="PF02833">
    <property type="entry name" value="DHHA2"/>
    <property type="match status" value="1"/>
</dbReference>
<dbReference type="InterPro" id="IPR000644">
    <property type="entry name" value="CBS_dom"/>
</dbReference>
<dbReference type="Proteomes" id="UP000723714">
    <property type="component" value="Unassembled WGS sequence"/>
</dbReference>
<dbReference type="NCBIfam" id="NF003877">
    <property type="entry name" value="PRK05427.1"/>
    <property type="match status" value="1"/>
</dbReference>
<comment type="caution">
    <text evidence="6">The sequence shown here is derived from an EMBL/GenBank/DDBJ whole genome shotgun (WGS) entry which is preliminary data.</text>
</comment>
<evidence type="ECO:0000256" key="3">
    <source>
        <dbReference type="ARBA" id="ARBA00023211"/>
    </source>
</evidence>
<dbReference type="SMART" id="SM00116">
    <property type="entry name" value="CBS"/>
    <property type="match status" value="2"/>
</dbReference>
<evidence type="ECO:0000256" key="4">
    <source>
        <dbReference type="PROSITE-ProRule" id="PRU00703"/>
    </source>
</evidence>
<evidence type="ECO:0000259" key="5">
    <source>
        <dbReference type="PROSITE" id="PS51371"/>
    </source>
</evidence>
<accession>A0ABS6D1S2</accession>
<dbReference type="PANTHER" id="PTHR12112">
    <property type="entry name" value="BNIP - RELATED"/>
    <property type="match status" value="1"/>
</dbReference>
<gene>
    <name evidence="6" type="ORF">HGO97_006425</name>
</gene>
<dbReference type="NCBIfam" id="NF011442">
    <property type="entry name" value="PRK14869.1-4"/>
    <property type="match status" value="1"/>
</dbReference>
<dbReference type="Pfam" id="PF07085">
    <property type="entry name" value="DRTGG"/>
    <property type="match status" value="1"/>
</dbReference>
<dbReference type="CDD" id="cd04597">
    <property type="entry name" value="CBS_pair_inorgPPase"/>
    <property type="match status" value="1"/>
</dbReference>
<dbReference type="EMBL" id="JABACJ020000004">
    <property type="protein sequence ID" value="MBU3875446.1"/>
    <property type="molecule type" value="Genomic_DNA"/>
</dbReference>